<dbReference type="STRING" id="1069081.SAMN05660197_1344"/>
<proteinExistence type="predicted"/>
<dbReference type="InterPro" id="IPR050617">
    <property type="entry name" value="E3_ligase_FN3/SPRY"/>
</dbReference>
<dbReference type="InterPro" id="IPR003961">
    <property type="entry name" value="FN3_dom"/>
</dbReference>
<dbReference type="Pfam" id="PF00041">
    <property type="entry name" value="fn3"/>
    <property type="match status" value="2"/>
</dbReference>
<dbReference type="EMBL" id="FWWZ01000001">
    <property type="protein sequence ID" value="SMC09527.1"/>
    <property type="molecule type" value="Genomic_DNA"/>
</dbReference>
<dbReference type="Proteomes" id="UP000192602">
    <property type="component" value="Unassembled WGS sequence"/>
</dbReference>
<dbReference type="SMART" id="SM00060">
    <property type="entry name" value="FN3"/>
    <property type="match status" value="4"/>
</dbReference>
<feature type="domain" description="Fibronectin type-III" evidence="1">
    <location>
        <begin position="309"/>
        <end position="402"/>
    </location>
</feature>
<protein>
    <recommendedName>
        <fullName evidence="1">Fibronectin type-III domain-containing protein</fullName>
    </recommendedName>
</protein>
<keyword evidence="3" id="KW-1185">Reference proteome</keyword>
<dbReference type="CDD" id="cd00063">
    <property type="entry name" value="FN3"/>
    <property type="match status" value="4"/>
</dbReference>
<reference evidence="3" key="1">
    <citation type="submission" date="2017-04" db="EMBL/GenBank/DDBJ databases">
        <authorList>
            <person name="Varghese N."/>
            <person name="Submissions S."/>
        </authorList>
    </citation>
    <scope>NUCLEOTIDE SEQUENCE [LARGE SCALE GENOMIC DNA]</scope>
    <source>
        <strain evidence="3">DSM 16512</strain>
    </source>
</reference>
<feature type="domain" description="Fibronectin type-III" evidence="1">
    <location>
        <begin position="120"/>
        <end position="215"/>
    </location>
</feature>
<evidence type="ECO:0000313" key="2">
    <source>
        <dbReference type="EMBL" id="SMC09527.1"/>
    </source>
</evidence>
<sequence>MISSLIFLAGCGLQPKPAKPKVDLSLPTVQTIRTISDITSVALEWTPLYSEKVEGYYLYRAQEGKKLQRIATIEDRYSSHYIDKDLKPDTLYIYAMSIFTRNGVESRPSKPVRVRTLPIPESVPFIDAIDHLPREIKIIWRPHPYQRVEWYIIERSEPRSDKWKEIATIKGRLKAEYIDKGLKDNKTYYYRIKVKTCDGIVSKPSKVVQASTKPRPKIVQGLQASQNLPRKIVLHWQPNSEPDIDHYNIYRSFFELGPYLKIAKAKKTEYTDLIKKDGAKYYYKVTAIDKDGLESFKQDVPVVGKTLSKPLPPVILNYKVEGKTFFVTWQSPDKRAESFIIKKTEKLGFMNSNEYIFKNIKSTSFSDAGLKPGAKYKYEIIAVDKFGIVSEPSKTIEFTIEK</sequence>
<accession>A0A1W1WTB8</accession>
<dbReference type="PANTHER" id="PTHR24099">
    <property type="entry name" value="E3 UBIQUITIN-PROTEIN LIGASE TRIM36-RELATED"/>
    <property type="match status" value="1"/>
</dbReference>
<dbReference type="Gene3D" id="2.60.40.10">
    <property type="entry name" value="Immunoglobulins"/>
    <property type="match status" value="4"/>
</dbReference>
<dbReference type="PROSITE" id="PS50853">
    <property type="entry name" value="FN3"/>
    <property type="match status" value="3"/>
</dbReference>
<dbReference type="InterPro" id="IPR013783">
    <property type="entry name" value="Ig-like_fold"/>
</dbReference>
<organism evidence="2 3">
    <name type="scientific">Nitratiruptor tergarcus DSM 16512</name>
    <dbReference type="NCBI Taxonomy" id="1069081"/>
    <lineage>
        <taxon>Bacteria</taxon>
        <taxon>Pseudomonadati</taxon>
        <taxon>Campylobacterota</taxon>
        <taxon>Epsilonproteobacteria</taxon>
        <taxon>Nautiliales</taxon>
        <taxon>Nitratiruptoraceae</taxon>
        <taxon>Nitratiruptor</taxon>
    </lineage>
</organism>
<evidence type="ECO:0000313" key="3">
    <source>
        <dbReference type="Proteomes" id="UP000192602"/>
    </source>
</evidence>
<dbReference type="InterPro" id="IPR036116">
    <property type="entry name" value="FN3_sf"/>
</dbReference>
<gene>
    <name evidence="2" type="ORF">SAMN05660197_1344</name>
</gene>
<name>A0A1W1WTB8_9BACT</name>
<evidence type="ECO:0000259" key="1">
    <source>
        <dbReference type="PROSITE" id="PS50853"/>
    </source>
</evidence>
<dbReference type="PANTHER" id="PTHR24099:SF16">
    <property type="entry name" value="E3 UBIQUITIN-PROTEIN LIGASE MIDLINE-1-LIKE ISOFORM X1"/>
    <property type="match status" value="1"/>
</dbReference>
<dbReference type="AlphaFoldDB" id="A0A1W1WTB8"/>
<feature type="domain" description="Fibronectin type-III" evidence="1">
    <location>
        <begin position="26"/>
        <end position="119"/>
    </location>
</feature>
<dbReference type="SUPFAM" id="SSF49265">
    <property type="entry name" value="Fibronectin type III"/>
    <property type="match status" value="2"/>
</dbReference>